<protein>
    <submittedName>
        <fullName evidence="8">Nitrite reductase (NADH) small subunit</fullName>
    </submittedName>
</protein>
<dbReference type="InterPro" id="IPR017941">
    <property type="entry name" value="Rieske_2Fe-2S"/>
</dbReference>
<dbReference type="RefSeq" id="WP_233195293.1">
    <property type="nucleotide sequence ID" value="NZ_BKAC01000005.1"/>
</dbReference>
<reference evidence="8 9" key="1">
    <citation type="submission" date="2016-10" db="EMBL/GenBank/DDBJ databases">
        <authorList>
            <person name="Varghese N."/>
            <person name="Submissions S."/>
        </authorList>
    </citation>
    <scope>NUCLEOTIDE SEQUENCE [LARGE SCALE GENOMIC DNA]</scope>
    <source>
        <strain evidence="8 9">GMCC 1.11211</strain>
    </source>
</reference>
<dbReference type="PANTHER" id="PTHR40562">
    <property type="match status" value="1"/>
</dbReference>
<dbReference type="SUPFAM" id="SSF50022">
    <property type="entry name" value="ISP domain"/>
    <property type="match status" value="1"/>
</dbReference>
<keyword evidence="2" id="KW-0479">Metal-binding</keyword>
<proteinExistence type="predicted"/>
<evidence type="ECO:0000256" key="4">
    <source>
        <dbReference type="ARBA" id="ARBA00023004"/>
    </source>
</evidence>
<dbReference type="CDD" id="cd03529">
    <property type="entry name" value="Rieske_NirD"/>
    <property type="match status" value="1"/>
</dbReference>
<dbReference type="InterPro" id="IPR017881">
    <property type="entry name" value="NirD"/>
</dbReference>
<keyword evidence="6" id="KW-0534">Nitrate assimilation</keyword>
<comment type="caution">
    <text evidence="8">The sequence shown here is derived from an EMBL/GenBank/DDBJ whole genome shotgun (WGS) entry which is preliminary data.</text>
</comment>
<evidence type="ECO:0000313" key="8">
    <source>
        <dbReference type="EMBL" id="SFH47523.1"/>
    </source>
</evidence>
<dbReference type="Pfam" id="PF13806">
    <property type="entry name" value="Rieske_2"/>
    <property type="match status" value="1"/>
</dbReference>
<evidence type="ECO:0000256" key="6">
    <source>
        <dbReference type="ARBA" id="ARBA00023063"/>
    </source>
</evidence>
<dbReference type="NCBIfam" id="TIGR02378">
    <property type="entry name" value="nirD_assim_sml"/>
    <property type="match status" value="1"/>
</dbReference>
<dbReference type="EMBL" id="FOPW01000006">
    <property type="protein sequence ID" value="SFH47523.1"/>
    <property type="molecule type" value="Genomic_DNA"/>
</dbReference>
<name>A0ABY1ECX1_9MICO</name>
<accession>A0ABY1ECX1</accession>
<evidence type="ECO:0000256" key="3">
    <source>
        <dbReference type="ARBA" id="ARBA00023002"/>
    </source>
</evidence>
<keyword evidence="4" id="KW-0408">Iron</keyword>
<dbReference type="Gene3D" id="2.102.10.10">
    <property type="entry name" value="Rieske [2Fe-2S] iron-sulphur domain"/>
    <property type="match status" value="1"/>
</dbReference>
<organism evidence="8 9">
    <name type="scientific">Cryobacterium levicorallinum</name>
    <dbReference type="NCBI Taxonomy" id="995038"/>
    <lineage>
        <taxon>Bacteria</taxon>
        <taxon>Bacillati</taxon>
        <taxon>Actinomycetota</taxon>
        <taxon>Actinomycetes</taxon>
        <taxon>Micrococcales</taxon>
        <taxon>Microbacteriaceae</taxon>
        <taxon>Cryobacterium</taxon>
    </lineage>
</organism>
<feature type="domain" description="Rieske" evidence="7">
    <location>
        <begin position="22"/>
        <end position="122"/>
    </location>
</feature>
<keyword evidence="5" id="KW-0411">Iron-sulfur</keyword>
<dbReference type="PROSITE" id="PS51300">
    <property type="entry name" value="NIRD"/>
    <property type="match status" value="1"/>
</dbReference>
<dbReference type="PROSITE" id="PS51296">
    <property type="entry name" value="RIESKE"/>
    <property type="match status" value="1"/>
</dbReference>
<evidence type="ECO:0000256" key="2">
    <source>
        <dbReference type="ARBA" id="ARBA00022723"/>
    </source>
</evidence>
<evidence type="ECO:0000256" key="1">
    <source>
        <dbReference type="ARBA" id="ARBA00022714"/>
    </source>
</evidence>
<dbReference type="Proteomes" id="UP000199681">
    <property type="component" value="Unassembled WGS sequence"/>
</dbReference>
<evidence type="ECO:0000256" key="5">
    <source>
        <dbReference type="ARBA" id="ARBA00023014"/>
    </source>
</evidence>
<evidence type="ECO:0000259" key="7">
    <source>
        <dbReference type="PROSITE" id="PS51296"/>
    </source>
</evidence>
<sequence>MTMTTAEFRPTVALTRPTLVWERACAVADLELSWGEAALIRENQIALFLLSPTEIYAVDHRDPHTEAHVMARGIVGSKGDRPTIASPLHKEVYDLGTGECFTNPTLVLNTYETRVVGGFIEVAVETKRHAPELLSAA</sequence>
<dbReference type="InterPro" id="IPR012748">
    <property type="entry name" value="Rieske-like_NirD"/>
</dbReference>
<dbReference type="InterPro" id="IPR036922">
    <property type="entry name" value="Rieske_2Fe-2S_sf"/>
</dbReference>
<keyword evidence="9" id="KW-1185">Reference proteome</keyword>
<keyword evidence="3" id="KW-0560">Oxidoreductase</keyword>
<gene>
    <name evidence="8" type="ORF">SAMN05216274_10634</name>
</gene>
<keyword evidence="1" id="KW-0001">2Fe-2S</keyword>
<dbReference type="PANTHER" id="PTHR40562:SF1">
    <property type="entry name" value="NITRITE REDUCTASE (NADH) SMALL SUBUNIT"/>
    <property type="match status" value="1"/>
</dbReference>
<evidence type="ECO:0000313" key="9">
    <source>
        <dbReference type="Proteomes" id="UP000199681"/>
    </source>
</evidence>